<organism evidence="2 3">
    <name type="scientific">Vitis vinifera</name>
    <name type="common">Grape</name>
    <dbReference type="NCBI Taxonomy" id="29760"/>
    <lineage>
        <taxon>Eukaryota</taxon>
        <taxon>Viridiplantae</taxon>
        <taxon>Streptophyta</taxon>
        <taxon>Embryophyta</taxon>
        <taxon>Tracheophyta</taxon>
        <taxon>Spermatophyta</taxon>
        <taxon>Magnoliopsida</taxon>
        <taxon>eudicotyledons</taxon>
        <taxon>Gunneridae</taxon>
        <taxon>Pentapetalae</taxon>
        <taxon>rosids</taxon>
        <taxon>Vitales</taxon>
        <taxon>Vitaceae</taxon>
        <taxon>Viteae</taxon>
        <taxon>Vitis</taxon>
    </lineage>
</organism>
<sequence length="152" mass="17889">MIRRKRYNDHSPANSSSEDSFGLQVLSEPWPFTHNIALESSMRNRILTMENTNCIFLLDKDRGEYWAEVKNALDNCSSQKEYNRLLEFENRDLQIRELKHECYSIFQQMLTDHPALAENAAYTPNEAFIDFLNEKRNELDQKGGNILVKDQR</sequence>
<feature type="region of interest" description="Disordered" evidence="1">
    <location>
        <begin position="1"/>
        <end position="20"/>
    </location>
</feature>
<evidence type="ECO:0000313" key="2">
    <source>
        <dbReference type="EMBL" id="WJZ97140.1"/>
    </source>
</evidence>
<protein>
    <submittedName>
        <fullName evidence="2">Uncharacterized protein</fullName>
    </submittedName>
</protein>
<dbReference type="Proteomes" id="UP001227230">
    <property type="component" value="Chromosome 10"/>
</dbReference>
<reference evidence="2 3" key="1">
    <citation type="journal article" date="2023" name="Hortic Res">
        <title>The complete reference genome for grapevine (Vitis vinifera L.) genetics and breeding.</title>
        <authorList>
            <person name="Shi X."/>
            <person name="Cao S."/>
            <person name="Wang X."/>
            <person name="Huang S."/>
            <person name="Wang Y."/>
            <person name="Liu Z."/>
            <person name="Liu W."/>
            <person name="Leng X."/>
            <person name="Peng Y."/>
            <person name="Wang N."/>
            <person name="Wang Y."/>
            <person name="Ma Z."/>
            <person name="Xu X."/>
            <person name="Zhang F."/>
            <person name="Xue H."/>
            <person name="Zhong H."/>
            <person name="Wang Y."/>
            <person name="Zhang K."/>
            <person name="Velt A."/>
            <person name="Avia K."/>
            <person name="Holtgrawe D."/>
            <person name="Grimplet J."/>
            <person name="Matus J.T."/>
            <person name="Ware D."/>
            <person name="Wu X."/>
            <person name="Wang H."/>
            <person name="Liu C."/>
            <person name="Fang Y."/>
            <person name="Rustenholz C."/>
            <person name="Cheng Z."/>
            <person name="Xiao H."/>
            <person name="Zhou Y."/>
        </authorList>
    </citation>
    <scope>NUCLEOTIDE SEQUENCE [LARGE SCALE GENOMIC DNA]</scope>
    <source>
        <strain evidence="3">cv. Pinot noir / PN40024</strain>
        <tissue evidence="2">Leaf</tissue>
    </source>
</reference>
<accession>A0ABY9CQ15</accession>
<evidence type="ECO:0000313" key="3">
    <source>
        <dbReference type="Proteomes" id="UP001227230"/>
    </source>
</evidence>
<name>A0ABY9CQ15_VITVI</name>
<dbReference type="EMBL" id="CP126657">
    <property type="protein sequence ID" value="WJZ97140.1"/>
    <property type="molecule type" value="Genomic_DNA"/>
</dbReference>
<keyword evidence="3" id="KW-1185">Reference proteome</keyword>
<proteinExistence type="predicted"/>
<evidence type="ECO:0000256" key="1">
    <source>
        <dbReference type="SAM" id="MobiDB-lite"/>
    </source>
</evidence>
<gene>
    <name evidence="2" type="ORF">VitviT2T_015770</name>
</gene>